<accession>A0A1U9V0X3</accession>
<gene>
    <name evidence="1" type="ORF">BJN34_32410</name>
</gene>
<dbReference type="KEGG" id="cuh:BJN34_32410"/>
<dbReference type="RefSeq" id="WP_078200834.1">
    <property type="nucleotide sequence ID" value="NZ_CP017758.1"/>
</dbReference>
<name>A0A1U9V0X3_CUPNE</name>
<dbReference type="Proteomes" id="UP000189627">
    <property type="component" value="Chromosome 2"/>
</dbReference>
<reference evidence="2" key="1">
    <citation type="submission" date="2017-02" db="EMBL/GenBank/DDBJ databases">
        <title>Complete genome sequence of Cupriavidus necator strain NH9, a 3-chlorobenzoate degrader.</title>
        <authorList>
            <person name="Moriuchi R."/>
            <person name="Dohra H."/>
            <person name="Ogawa N."/>
        </authorList>
    </citation>
    <scope>NUCLEOTIDE SEQUENCE [LARGE SCALE GENOMIC DNA]</scope>
    <source>
        <strain evidence="2">NH9</strain>
    </source>
</reference>
<dbReference type="EMBL" id="CP017758">
    <property type="protein sequence ID" value="AQV98582.1"/>
    <property type="molecule type" value="Genomic_DNA"/>
</dbReference>
<sequence>MATRPFTEFPADEQQQALEACRHVGLAAEMFDITDDSNGSGTRRVSVRRVGTDKTSVYDAGPGSVWMEEFESDLECGLFGQVTA</sequence>
<evidence type="ECO:0000313" key="2">
    <source>
        <dbReference type="Proteomes" id="UP000189627"/>
    </source>
</evidence>
<dbReference type="AlphaFoldDB" id="A0A1U9V0X3"/>
<dbReference type="OrthoDB" id="8966054at2"/>
<evidence type="ECO:0000313" key="1">
    <source>
        <dbReference type="EMBL" id="AQV98582.1"/>
    </source>
</evidence>
<organism evidence="1 2">
    <name type="scientific">Cupriavidus necator</name>
    <name type="common">Alcaligenes eutrophus</name>
    <name type="synonym">Ralstonia eutropha</name>
    <dbReference type="NCBI Taxonomy" id="106590"/>
    <lineage>
        <taxon>Bacteria</taxon>
        <taxon>Pseudomonadati</taxon>
        <taxon>Pseudomonadota</taxon>
        <taxon>Betaproteobacteria</taxon>
        <taxon>Burkholderiales</taxon>
        <taxon>Burkholderiaceae</taxon>
        <taxon>Cupriavidus</taxon>
    </lineage>
</organism>
<protein>
    <submittedName>
        <fullName evidence="1">Uncharacterized protein</fullName>
    </submittedName>
</protein>
<proteinExistence type="predicted"/>